<feature type="region of interest" description="Disordered" evidence="2">
    <location>
        <begin position="213"/>
        <end position="235"/>
    </location>
</feature>
<name>A0A0F6YLL9_9BACT</name>
<reference evidence="4 5" key="1">
    <citation type="submission" date="2015-03" db="EMBL/GenBank/DDBJ databases">
        <title>Genome assembly of Sandaracinus amylolyticus DSM 53668.</title>
        <authorList>
            <person name="Sharma G."/>
            <person name="Subramanian S."/>
        </authorList>
    </citation>
    <scope>NUCLEOTIDE SEQUENCE [LARGE SCALE GENOMIC DNA]</scope>
    <source>
        <strain evidence="4 5">DSM 53668</strain>
    </source>
</reference>
<proteinExistence type="predicted"/>
<evidence type="ECO:0000256" key="1">
    <source>
        <dbReference type="SAM" id="Coils"/>
    </source>
</evidence>
<evidence type="ECO:0000313" key="4">
    <source>
        <dbReference type="EMBL" id="AKF10038.1"/>
    </source>
</evidence>
<keyword evidence="5" id="KW-1185">Reference proteome</keyword>
<evidence type="ECO:0000256" key="2">
    <source>
        <dbReference type="SAM" id="MobiDB-lite"/>
    </source>
</evidence>
<keyword evidence="1" id="KW-0175">Coiled coil</keyword>
<keyword evidence="3" id="KW-1133">Transmembrane helix</keyword>
<evidence type="ECO:0000256" key="3">
    <source>
        <dbReference type="SAM" id="Phobius"/>
    </source>
</evidence>
<sequence>MTRRVAPKVLAERPVAPCMTYRDATDAARERRDALRRELAEIDRAIAHDAALRAQRHALAQRLEGAERDVDRARAKVALPLLANVRVASPCPARWDQMKGDDRARHCASCDKTVFDLSAMTSDDAEALLRAHGAAPSGMCVRFYRRADGTVMTSDCSVGVARARRRGWALAASITAVAGLGALAGGAYFVTSEAVVGEIEPVYVQGSIAPMPLPEPRATNVGPEPEPEVVREEAL</sequence>
<organism evidence="4 5">
    <name type="scientific">Sandaracinus amylolyticus</name>
    <dbReference type="NCBI Taxonomy" id="927083"/>
    <lineage>
        <taxon>Bacteria</taxon>
        <taxon>Pseudomonadati</taxon>
        <taxon>Myxococcota</taxon>
        <taxon>Polyangia</taxon>
        <taxon>Polyangiales</taxon>
        <taxon>Sandaracinaceae</taxon>
        <taxon>Sandaracinus</taxon>
    </lineage>
</organism>
<dbReference type="AlphaFoldDB" id="A0A0F6YLL9"/>
<dbReference type="STRING" id="927083.DB32_007187"/>
<feature type="transmembrane region" description="Helical" evidence="3">
    <location>
        <begin position="168"/>
        <end position="190"/>
    </location>
</feature>
<accession>A0A0F6YLL9</accession>
<protein>
    <submittedName>
        <fullName evidence="4">Uncharacterized protein</fullName>
    </submittedName>
</protein>
<keyword evidence="3" id="KW-0812">Transmembrane</keyword>
<gene>
    <name evidence="4" type="ORF">DB32_007187</name>
</gene>
<dbReference type="KEGG" id="samy:DB32_007187"/>
<dbReference type="Proteomes" id="UP000034883">
    <property type="component" value="Chromosome"/>
</dbReference>
<evidence type="ECO:0000313" key="5">
    <source>
        <dbReference type="Proteomes" id="UP000034883"/>
    </source>
</evidence>
<feature type="coiled-coil region" evidence="1">
    <location>
        <begin position="25"/>
        <end position="76"/>
    </location>
</feature>
<keyword evidence="3" id="KW-0472">Membrane</keyword>
<dbReference type="EMBL" id="CP011125">
    <property type="protein sequence ID" value="AKF10038.1"/>
    <property type="molecule type" value="Genomic_DNA"/>
</dbReference>